<keyword evidence="1" id="KW-0812">Transmembrane</keyword>
<feature type="transmembrane region" description="Helical" evidence="1">
    <location>
        <begin position="57"/>
        <end position="78"/>
    </location>
</feature>
<organism evidence="2 3">
    <name type="scientific">Lepraria finkii</name>
    <dbReference type="NCBI Taxonomy" id="1340010"/>
    <lineage>
        <taxon>Eukaryota</taxon>
        <taxon>Fungi</taxon>
        <taxon>Dikarya</taxon>
        <taxon>Ascomycota</taxon>
        <taxon>Pezizomycotina</taxon>
        <taxon>Lecanoromycetes</taxon>
        <taxon>OSLEUM clade</taxon>
        <taxon>Lecanoromycetidae</taxon>
        <taxon>Lecanorales</taxon>
        <taxon>Lecanorineae</taxon>
        <taxon>Stereocaulaceae</taxon>
        <taxon>Lepraria</taxon>
    </lineage>
</organism>
<protein>
    <submittedName>
        <fullName evidence="2">Uncharacterized protein</fullName>
    </submittedName>
</protein>
<sequence>MAARQDSFRYFDLPGEIRNNVMEYVLVPGDVRPSSSASANPAQRLARHPAPRQISSFPSLIAGLLFACLSPFVLVKVFQHPIQGWNPTFEAFAGALLILLSRLLNRITFDFKDKKAEKENHVRMRQPGYQLLATCQQAYQEGHRLFYEDNVFHLPRGLVSNTQNWLNTIQLEHKDMIRAVYVTTSLADLTPLAMSHIEKAIIPRHLTRMLQSGCLITSNLVA</sequence>
<evidence type="ECO:0000256" key="1">
    <source>
        <dbReference type="SAM" id="Phobius"/>
    </source>
</evidence>
<proteinExistence type="predicted"/>
<evidence type="ECO:0000313" key="2">
    <source>
        <dbReference type="EMBL" id="KAL2047846.1"/>
    </source>
</evidence>
<dbReference type="EMBL" id="JBHFEH010000092">
    <property type="protein sequence ID" value="KAL2047846.1"/>
    <property type="molecule type" value="Genomic_DNA"/>
</dbReference>
<gene>
    <name evidence="2" type="ORF">ABVK25_011302</name>
</gene>
<dbReference type="PANTHER" id="PTHR42085:SF4">
    <property type="entry name" value="F-BOX DOMAIN-CONTAINING PROTEIN"/>
    <property type="match status" value="1"/>
</dbReference>
<reference evidence="2 3" key="1">
    <citation type="submission" date="2024-09" db="EMBL/GenBank/DDBJ databases">
        <title>Rethinking Asexuality: The Enigmatic Case of Functional Sexual Genes in Lepraria (Stereocaulaceae).</title>
        <authorList>
            <person name="Doellman M."/>
            <person name="Sun Y."/>
            <person name="Barcenas-Pena A."/>
            <person name="Lumbsch H.T."/>
            <person name="Grewe F."/>
        </authorList>
    </citation>
    <scope>NUCLEOTIDE SEQUENCE [LARGE SCALE GENOMIC DNA]</scope>
    <source>
        <strain evidence="2 3">Grewe 0041</strain>
    </source>
</reference>
<evidence type="ECO:0000313" key="3">
    <source>
        <dbReference type="Proteomes" id="UP001590951"/>
    </source>
</evidence>
<comment type="caution">
    <text evidence="2">The sequence shown here is derived from an EMBL/GenBank/DDBJ whole genome shotgun (WGS) entry which is preliminary data.</text>
</comment>
<keyword evidence="1" id="KW-1133">Transmembrane helix</keyword>
<dbReference type="InterPro" id="IPR038883">
    <property type="entry name" value="AN11006-like"/>
</dbReference>
<dbReference type="Proteomes" id="UP001590951">
    <property type="component" value="Unassembled WGS sequence"/>
</dbReference>
<feature type="transmembrane region" description="Helical" evidence="1">
    <location>
        <begin position="84"/>
        <end position="104"/>
    </location>
</feature>
<name>A0ABR4AQK8_9LECA</name>
<keyword evidence="3" id="KW-1185">Reference proteome</keyword>
<dbReference type="PANTHER" id="PTHR42085">
    <property type="entry name" value="F-BOX DOMAIN-CONTAINING PROTEIN"/>
    <property type="match status" value="1"/>
</dbReference>
<keyword evidence="1" id="KW-0472">Membrane</keyword>
<accession>A0ABR4AQK8</accession>